<keyword evidence="2" id="KW-1185">Reference proteome</keyword>
<reference evidence="1" key="1">
    <citation type="journal article" date="2021" name="Nat. Commun.">
        <title>Genetic determinants of endophytism in the Arabidopsis root mycobiome.</title>
        <authorList>
            <person name="Mesny F."/>
            <person name="Miyauchi S."/>
            <person name="Thiergart T."/>
            <person name="Pickel B."/>
            <person name="Atanasova L."/>
            <person name="Karlsson M."/>
            <person name="Huettel B."/>
            <person name="Barry K.W."/>
            <person name="Haridas S."/>
            <person name="Chen C."/>
            <person name="Bauer D."/>
            <person name="Andreopoulos W."/>
            <person name="Pangilinan J."/>
            <person name="LaButti K."/>
            <person name="Riley R."/>
            <person name="Lipzen A."/>
            <person name="Clum A."/>
            <person name="Drula E."/>
            <person name="Henrissat B."/>
            <person name="Kohler A."/>
            <person name="Grigoriev I.V."/>
            <person name="Martin F.M."/>
            <person name="Hacquard S."/>
        </authorList>
    </citation>
    <scope>NUCLEOTIDE SEQUENCE</scope>
    <source>
        <strain evidence="1">MPI-CAGE-CH-0235</strain>
    </source>
</reference>
<comment type="caution">
    <text evidence="1">The sequence shown here is derived from an EMBL/GenBank/DDBJ whole genome shotgun (WGS) entry which is preliminary data.</text>
</comment>
<dbReference type="Gene3D" id="2.120.10.70">
    <property type="entry name" value="Fucose-specific lectin"/>
    <property type="match status" value="1"/>
</dbReference>
<dbReference type="OrthoDB" id="5138671at2759"/>
<dbReference type="EMBL" id="JAGPNK010000016">
    <property type="protein sequence ID" value="KAH7308009.1"/>
    <property type="molecule type" value="Genomic_DNA"/>
</dbReference>
<evidence type="ECO:0000313" key="2">
    <source>
        <dbReference type="Proteomes" id="UP000813444"/>
    </source>
</evidence>
<organism evidence="1 2">
    <name type="scientific">Stachybotrys elegans</name>
    <dbReference type="NCBI Taxonomy" id="80388"/>
    <lineage>
        <taxon>Eukaryota</taxon>
        <taxon>Fungi</taxon>
        <taxon>Dikarya</taxon>
        <taxon>Ascomycota</taxon>
        <taxon>Pezizomycotina</taxon>
        <taxon>Sordariomycetes</taxon>
        <taxon>Hypocreomycetidae</taxon>
        <taxon>Hypocreales</taxon>
        <taxon>Stachybotryaceae</taxon>
        <taxon>Stachybotrys</taxon>
    </lineage>
</organism>
<proteinExistence type="predicted"/>
<evidence type="ECO:0008006" key="3">
    <source>
        <dbReference type="Google" id="ProtNLM"/>
    </source>
</evidence>
<evidence type="ECO:0000313" key="1">
    <source>
        <dbReference type="EMBL" id="KAH7308009.1"/>
    </source>
</evidence>
<dbReference type="SUPFAM" id="SSF89372">
    <property type="entry name" value="Fucose-specific lectin"/>
    <property type="match status" value="1"/>
</dbReference>
<accession>A0A8K0SK28</accession>
<dbReference type="Proteomes" id="UP000813444">
    <property type="component" value="Unassembled WGS sequence"/>
</dbReference>
<name>A0A8K0SK28_9HYPO</name>
<sequence>MYGETWNLTDATEASLIGNVYRPWRDVPDITLPTGAHFTAFKAQRGDDLTIFFLYLDENNDIQQLSNDGGGWTPSSPEVMRGVDEGTDIACINRVFEDLDPQFFEPPPPETNLARCYFQRGGHVVEVQLQSDVWVDLGIVPIP</sequence>
<protein>
    <recommendedName>
        <fullName evidence="3">Fucose-specific lectin</fullName>
    </recommendedName>
</protein>
<dbReference type="AlphaFoldDB" id="A0A8K0SK28"/>
<gene>
    <name evidence="1" type="ORF">B0I35DRAFT_442650</name>
</gene>